<protein>
    <submittedName>
        <fullName evidence="1">Uncharacterized protein</fullName>
    </submittedName>
</protein>
<dbReference type="EMBL" id="NAJO01000072">
    <property type="protein sequence ID" value="OQN96113.1"/>
    <property type="molecule type" value="Genomic_DNA"/>
</dbReference>
<comment type="caution">
    <text evidence="1">The sequence shown here is derived from an EMBL/GenBank/DDBJ whole genome shotgun (WGS) entry which is preliminary data.</text>
</comment>
<name>A0A1V8SAL9_9PEZI</name>
<organism evidence="1 2">
    <name type="scientific">Cryoendolithus antarcticus</name>
    <dbReference type="NCBI Taxonomy" id="1507870"/>
    <lineage>
        <taxon>Eukaryota</taxon>
        <taxon>Fungi</taxon>
        <taxon>Dikarya</taxon>
        <taxon>Ascomycota</taxon>
        <taxon>Pezizomycotina</taxon>
        <taxon>Dothideomycetes</taxon>
        <taxon>Dothideomycetidae</taxon>
        <taxon>Cladosporiales</taxon>
        <taxon>Cladosporiaceae</taxon>
        <taxon>Cryoendolithus</taxon>
    </lineage>
</organism>
<reference evidence="2" key="1">
    <citation type="submission" date="2017-03" db="EMBL/GenBank/DDBJ databases">
        <title>Genomes of endolithic fungi from Antarctica.</title>
        <authorList>
            <person name="Coleine C."/>
            <person name="Masonjones S."/>
            <person name="Stajich J.E."/>
        </authorList>
    </citation>
    <scope>NUCLEOTIDE SEQUENCE [LARGE SCALE GENOMIC DNA]</scope>
    <source>
        <strain evidence="2">CCFEE 5527</strain>
    </source>
</reference>
<evidence type="ECO:0000313" key="1">
    <source>
        <dbReference type="EMBL" id="OQN96113.1"/>
    </source>
</evidence>
<dbReference type="Proteomes" id="UP000192596">
    <property type="component" value="Unassembled WGS sequence"/>
</dbReference>
<dbReference type="AlphaFoldDB" id="A0A1V8SAL9"/>
<dbReference type="OrthoDB" id="3944494at2759"/>
<sequence>MAFETTGESRAAEMVPKQASAREVTPWLQMTRWTSYLGSESINVFDQTRRTTWRRYIGVWKAPLCFTYRAQQGGGSISLRHRLTGQQLSTLDKAPRRANNWVQIVGAGHATGAQATAVAEQLNNALDDSCLDPWMSPLNHDLRGDLFESAVVGFLAVLVIDGNKGVIKDAYNYTPCLSGFIKISKMLVTQRAVAAAGEGILAQSSDLLDKMRARSIAHGTQSSFPLGQPIADVLQGVAGLDDMP</sequence>
<dbReference type="STRING" id="1507870.A0A1V8SAL9"/>
<gene>
    <name evidence="1" type="ORF">B0A48_18359</name>
</gene>
<keyword evidence="2" id="KW-1185">Reference proteome</keyword>
<dbReference type="InParanoid" id="A0A1V8SAL9"/>
<evidence type="ECO:0000313" key="2">
    <source>
        <dbReference type="Proteomes" id="UP000192596"/>
    </source>
</evidence>
<accession>A0A1V8SAL9</accession>
<proteinExistence type="predicted"/>